<accession>A0A3G2R458</accession>
<evidence type="ECO:0000313" key="1">
    <source>
        <dbReference type="EMBL" id="AYO30250.1"/>
    </source>
</evidence>
<dbReference type="RefSeq" id="WP_122014485.1">
    <property type="nucleotide sequence ID" value="NZ_CP033169.1"/>
</dbReference>
<dbReference type="AlphaFoldDB" id="A0A3G2R458"/>
<evidence type="ECO:0000313" key="2">
    <source>
        <dbReference type="Proteomes" id="UP000280960"/>
    </source>
</evidence>
<dbReference type="KEGG" id="bacg:D2962_06135"/>
<dbReference type="EMBL" id="CP033169">
    <property type="protein sequence ID" value="AYO30250.1"/>
    <property type="molecule type" value="Genomic_DNA"/>
</dbReference>
<organism evidence="1 2">
    <name type="scientific">Biomaibacter acetigenes</name>
    <dbReference type="NCBI Taxonomy" id="2316383"/>
    <lineage>
        <taxon>Bacteria</taxon>
        <taxon>Bacillati</taxon>
        <taxon>Bacillota</taxon>
        <taxon>Clostridia</taxon>
        <taxon>Thermosediminibacterales</taxon>
        <taxon>Tepidanaerobacteraceae</taxon>
        <taxon>Biomaibacter</taxon>
    </lineage>
</organism>
<proteinExistence type="predicted"/>
<protein>
    <submittedName>
        <fullName evidence="1">Uncharacterized protein</fullName>
    </submittedName>
</protein>
<reference evidence="1 2" key="1">
    <citation type="submission" date="2018-10" db="EMBL/GenBank/DDBJ databases">
        <authorList>
            <person name="Zhang X."/>
        </authorList>
    </citation>
    <scope>NUCLEOTIDE SEQUENCE [LARGE SCALE GENOMIC DNA]</scope>
    <source>
        <strain evidence="1 2">SK-G1</strain>
    </source>
</reference>
<sequence length="104" mass="12078">MSFKDIIQSDLNVFFNLDEFAETHTIDGRSLNVIVDNDRLQQRSKKEYDGISVGEILFYVKASDFGERPEQGTPMVFDGRQMYVFDCREDDGVYEIILQQNRGI</sequence>
<keyword evidence="2" id="KW-1185">Reference proteome</keyword>
<gene>
    <name evidence="1" type="ORF">D2962_06135</name>
</gene>
<name>A0A3G2R458_9FIRM</name>
<dbReference type="Proteomes" id="UP000280960">
    <property type="component" value="Chromosome"/>
</dbReference>